<gene>
    <name evidence="2" type="ORF">ISF26_16015</name>
</gene>
<evidence type="ECO:0000313" key="2">
    <source>
        <dbReference type="EMBL" id="UFP93297.1"/>
    </source>
</evidence>
<feature type="region of interest" description="Disordered" evidence="1">
    <location>
        <begin position="738"/>
        <end position="762"/>
    </location>
</feature>
<dbReference type="Proteomes" id="UP001054846">
    <property type="component" value="Chromosome"/>
</dbReference>
<name>A0ABY3PID1_9CYAN</name>
<feature type="compositionally biased region" description="Low complexity" evidence="1">
    <location>
        <begin position="500"/>
        <end position="511"/>
    </location>
</feature>
<organism evidence="2 3">
    <name type="scientific">Gloeobacter morelensis MG652769</name>
    <dbReference type="NCBI Taxonomy" id="2781736"/>
    <lineage>
        <taxon>Bacteria</taxon>
        <taxon>Bacillati</taxon>
        <taxon>Cyanobacteriota</taxon>
        <taxon>Cyanophyceae</taxon>
        <taxon>Gloeobacterales</taxon>
        <taxon>Gloeobacteraceae</taxon>
        <taxon>Gloeobacter</taxon>
        <taxon>Gloeobacter morelensis</taxon>
    </lineage>
</organism>
<protein>
    <submittedName>
        <fullName evidence="2">Uncharacterized protein</fullName>
    </submittedName>
</protein>
<feature type="compositionally biased region" description="Polar residues" evidence="1">
    <location>
        <begin position="273"/>
        <end position="284"/>
    </location>
</feature>
<sequence>MKRIRSRRGFTLVLVLLLGAILLVVGTTVFSVSVNNSRATTGERSRTEAYLSAESALTHVRSRMGRQLLAMNDRGEAVFAEDTGPFGLYRREGKFYLGYAKLSFDGTVLGMHDLMSPEPLPDTFEATALKEGTPNQRWWVHQLGAVRWIPLSVAEAVEGGGLLPVAARQVEVVGESGGDGSDGRQAVAQTLRLAVDLNAQAVTRRPEVALGVVSVAKVNPEPLPPFSLKVAQEQPSRIRIEGPVLVDTPKVEGDWARLEGQAKFTVTAPRNPDTGSSYGESTDGTPARPLNPDLFKFANDKEKTILSQGGDRRFARPGKIDLEADFESFEESESPGTLQLTVPLAELIGQAGTTFRKDFNDANNILNPRGETIYDAKKAEFDFNKARRGIFYLPDRTLLLRGQPFKVFTYKGRGTLVVTSSSSCLSLENASLVPLGAGDSLTIVCALKPPDPKAPAAAGAAGTGASTPGGSTTSSTPAGSTLPGAPVPPGGASGPGGSTTTGRPGQPNATPAGPPPKPPAIKMSFSSGIPVTVLANARGIPLTVERKDLERDIGAPPNLPTTLRRLISGVTVDGISIPSGARAVTLDRRNYILARLSERDAPEVLVSIGVNSRRQQGSLQRESVRGEAQVVPLMRLQAQVFSNGPFLSEGSARLVGSLIAPAIAIGPPRYAPNTQNLLYGDNSYGLRVQFDAVYRRTPPTVGAQLMTFRPRQRPEPFAPVPVARVDGALWQRFNFDQWRTPPASTPAETTETTETTSSTGTL</sequence>
<reference evidence="2 3" key="1">
    <citation type="journal article" date="2021" name="Genome Biol. Evol.">
        <title>Complete Genome Sequencing of a Novel Gloeobacter Species from a Waterfall Cave in Mexico.</title>
        <authorList>
            <person name="Saw J.H."/>
            <person name="Cardona T."/>
            <person name="Montejano G."/>
        </authorList>
    </citation>
    <scope>NUCLEOTIDE SEQUENCE [LARGE SCALE GENOMIC DNA]</scope>
    <source>
        <strain evidence="2">MG652769</strain>
    </source>
</reference>
<keyword evidence="3" id="KW-1185">Reference proteome</keyword>
<evidence type="ECO:0000256" key="1">
    <source>
        <dbReference type="SAM" id="MobiDB-lite"/>
    </source>
</evidence>
<feature type="compositionally biased region" description="Low complexity" evidence="1">
    <location>
        <begin position="454"/>
        <end position="484"/>
    </location>
</feature>
<feature type="region of interest" description="Disordered" evidence="1">
    <location>
        <begin position="452"/>
        <end position="524"/>
    </location>
</feature>
<feature type="region of interest" description="Disordered" evidence="1">
    <location>
        <begin position="266"/>
        <end position="287"/>
    </location>
</feature>
<evidence type="ECO:0000313" key="3">
    <source>
        <dbReference type="Proteomes" id="UP001054846"/>
    </source>
</evidence>
<dbReference type="RefSeq" id="WP_230840300.1">
    <property type="nucleotide sequence ID" value="NZ_CP063845.1"/>
</dbReference>
<proteinExistence type="predicted"/>
<dbReference type="EMBL" id="CP063845">
    <property type="protein sequence ID" value="UFP93297.1"/>
    <property type="molecule type" value="Genomic_DNA"/>
</dbReference>
<feature type="compositionally biased region" description="Low complexity" evidence="1">
    <location>
        <begin position="740"/>
        <end position="762"/>
    </location>
</feature>
<accession>A0ABY3PID1</accession>